<dbReference type="AlphaFoldDB" id="A0A5P8FL02"/>
<dbReference type="InterPro" id="IPR024006">
    <property type="entry name" value="Alt_signal_exp_actinobact"/>
</dbReference>
<evidence type="ECO:0000313" key="1">
    <source>
        <dbReference type="EMBL" id="QFQ29873.1"/>
    </source>
</evidence>
<dbReference type="GeneID" id="59160565"/>
<accession>A0A5P8FL02</accession>
<evidence type="ECO:0000313" key="2">
    <source>
        <dbReference type="Proteomes" id="UP000271708"/>
    </source>
</evidence>
<dbReference type="KEGG" id="jme:EEW87_005285"/>
<dbReference type="NCBIfam" id="TIGR04089">
    <property type="entry name" value="exp_by_SipW_III"/>
    <property type="match status" value="1"/>
</dbReference>
<sequence>MPISMSRTTTSLVAVGAGVILLSAAGGSFAQWSEGKDVAPGSITAGHLDMQVDGGGWFDTKGTSDTGDDTSITPSAFKMVPGDEVEYRAKVRPNLVGNTLKAQLTANLPGVSNTLKDHVVIATKVDGADSVTVTSQDTASGKAYDARVTVTMPFDDVKTNGTAGEDKTLDLNTLRISLVQQQR</sequence>
<dbReference type="OrthoDB" id="4954224at2"/>
<organism evidence="1 2">
    <name type="scientific">Janibacter melonis</name>
    <dbReference type="NCBI Taxonomy" id="262209"/>
    <lineage>
        <taxon>Bacteria</taxon>
        <taxon>Bacillati</taxon>
        <taxon>Actinomycetota</taxon>
        <taxon>Actinomycetes</taxon>
        <taxon>Micrococcales</taxon>
        <taxon>Intrasporangiaceae</taxon>
        <taxon>Janibacter</taxon>
    </lineage>
</organism>
<protein>
    <submittedName>
        <fullName evidence="1">Alternate-type signal peptide domain-containing protein</fullName>
    </submittedName>
</protein>
<name>A0A5P8FL02_9MICO</name>
<dbReference type="Proteomes" id="UP000271708">
    <property type="component" value="Chromosome"/>
</dbReference>
<proteinExistence type="predicted"/>
<gene>
    <name evidence="1" type="ORF">EEW87_005285</name>
</gene>
<dbReference type="EMBL" id="CP044548">
    <property type="protein sequence ID" value="QFQ29873.1"/>
    <property type="molecule type" value="Genomic_DNA"/>
</dbReference>
<reference evidence="1 2" key="1">
    <citation type="submission" date="2019-09" db="EMBL/GenBank/DDBJ databases">
        <title>Complete Genome Sequence of Janibacter melonis M714 with both human health impact and industrial applications.</title>
        <authorList>
            <person name="Jin M."/>
            <person name="Zhao Q.R."/>
        </authorList>
    </citation>
    <scope>NUCLEOTIDE SEQUENCE [LARGE SCALE GENOMIC DNA]</scope>
    <source>
        <strain evidence="1 2">M714</strain>
    </source>
</reference>
<dbReference type="RefSeq" id="WP_123090917.1">
    <property type="nucleotide sequence ID" value="NZ_BAAAKD010000020.1"/>
</dbReference>